<dbReference type="VEuPathDB" id="PiroplasmaDB:TA11760"/>
<gene>
    <name evidence="1" type="ORF">TA11760</name>
</gene>
<organism evidence="1 2">
    <name type="scientific">Theileria annulata</name>
    <dbReference type="NCBI Taxonomy" id="5874"/>
    <lineage>
        <taxon>Eukaryota</taxon>
        <taxon>Sar</taxon>
        <taxon>Alveolata</taxon>
        <taxon>Apicomplexa</taxon>
        <taxon>Aconoidasida</taxon>
        <taxon>Piroplasmida</taxon>
        <taxon>Theileriidae</taxon>
        <taxon>Theileria</taxon>
    </lineage>
</organism>
<keyword evidence="2" id="KW-1185">Reference proteome</keyword>
<dbReference type="eggNOG" id="KOG0942">
    <property type="taxonomic scope" value="Eukaryota"/>
</dbReference>
<reference evidence="1 2" key="1">
    <citation type="journal article" date="2005" name="Science">
        <title>Genome of the host-cell transforming parasite Theileria annulata compared with T. parva.</title>
        <authorList>
            <person name="Pain A."/>
            <person name="Renauld H."/>
            <person name="Berriman M."/>
            <person name="Murphy L."/>
            <person name="Yeats C.A."/>
            <person name="Weir W."/>
            <person name="Kerhornou A."/>
            <person name="Aslett M."/>
            <person name="Bishop R."/>
            <person name="Bouchier C."/>
            <person name="Cochet M."/>
            <person name="Coulson R.M.R."/>
            <person name="Cronin A."/>
            <person name="de Villiers E.P."/>
            <person name="Fraser A."/>
            <person name="Fosker N."/>
            <person name="Gardner M."/>
            <person name="Goble A."/>
            <person name="Griffiths-Jones S."/>
            <person name="Harris D.E."/>
            <person name="Katzer F."/>
            <person name="Larke N."/>
            <person name="Lord A."/>
            <person name="Maser P."/>
            <person name="McKellar S."/>
            <person name="Mooney P."/>
            <person name="Morton F."/>
            <person name="Nene V."/>
            <person name="O'Neil S."/>
            <person name="Price C."/>
            <person name="Quail M.A."/>
            <person name="Rabbinowitsch E."/>
            <person name="Rawlings N.D."/>
            <person name="Rutter S."/>
            <person name="Saunders D."/>
            <person name="Seeger K."/>
            <person name="Shah T."/>
            <person name="Squares R."/>
            <person name="Squares S."/>
            <person name="Tivey A."/>
            <person name="Walker A.R."/>
            <person name="Woodward J."/>
            <person name="Dobbelaere D.A.E."/>
            <person name="Langsley G."/>
            <person name="Rajandream M.A."/>
            <person name="McKeever D."/>
            <person name="Shiels B."/>
            <person name="Tait A."/>
            <person name="Barrell B.G."/>
            <person name="Hall N."/>
        </authorList>
    </citation>
    <scope>NUCLEOTIDE SEQUENCE [LARGE SCALE GENOMIC DNA]</scope>
    <source>
        <strain evidence="2">Ankara</strain>
    </source>
</reference>
<dbReference type="AlphaFoldDB" id="Q4UD91"/>
<dbReference type="STRING" id="5874.Q4UD91"/>
<dbReference type="EMBL" id="CR940348">
    <property type="protein sequence ID" value="CAI74948.1"/>
    <property type="molecule type" value="Genomic_DNA"/>
</dbReference>
<dbReference type="InParanoid" id="Q4UD91"/>
<name>Q4UD91_THEAN</name>
<proteinExistence type="predicted"/>
<evidence type="ECO:0000313" key="1">
    <source>
        <dbReference type="EMBL" id="CAI74948.1"/>
    </source>
</evidence>
<accession>Q4UD91</accession>
<dbReference type="KEGG" id="tan:TA11760"/>
<dbReference type="RefSeq" id="XP_952680.1">
    <property type="nucleotide sequence ID" value="XM_947587.1"/>
</dbReference>
<dbReference type="GeneID" id="3862419"/>
<protein>
    <submittedName>
        <fullName evidence="1">Uncharacterized protein</fullName>
    </submittedName>
</protein>
<dbReference type="Proteomes" id="UP000001950">
    <property type="component" value="Chromosome 2"/>
</dbReference>
<evidence type="ECO:0000313" key="2">
    <source>
        <dbReference type="Proteomes" id="UP000001950"/>
    </source>
</evidence>
<sequence>MFDGTIRGPRVISLSGSSFQTSSGPNRKTQPRFDVYSSIRNKAAKKIKDSLLSKLRHKQQIKLLTSDIDHLISEVNKFFLDFNIPEIWGIDQIVSYHPILRLIRVITAIHNNFPDLISSSLKNDSVKILIDWYNSPIPHYSFDFLLENDQTKAQFILLITRYVRIFYKFEPPLGLKNAFKVGNLLLKLDPLTQHEQQFIRNVDNINFYCKLVTNWYPSTLVRALLTGDCVQELLGLSIFLKPLINDAKEAFELFVRFWCAPELSVPSEHLLDVLKSTIHENFLIGSSTINDQSHATQSSKPDSTHFRGNKRNVKEFDELVEEMMKNCAEKLPLEITLNSVKMNLIEENLKTELQSYTFTNHLHLLHYNLVTTFNTTNNMVSSFVTNKHFNNSIVTSNSVNTALPVYYHVFYNLLNLLKVIVEENLLTQRTLSKQLESIFNVLLVTFYHFSNPPNLYSLQSKYFSWTKFLCLPNLNRNLILIIIQLLLPTYQKRYFLNTNYDYIVYKLVNFFTPAEVNQPELDSSVANILLSGSTITILLELFKTHLDKCCDNNILTLFSHLDQDNSNYSTFSSLWYAFCQLINHSLKVLHQSR</sequence>